<dbReference type="EMBL" id="JSWE01000096">
    <property type="protein sequence ID" value="KIE05346.1"/>
    <property type="molecule type" value="Genomic_DNA"/>
</dbReference>
<dbReference type="InterPro" id="IPR014026">
    <property type="entry name" value="UDP-Glc/GDP-Man_DH_dimer"/>
</dbReference>
<dbReference type="InterPro" id="IPR036291">
    <property type="entry name" value="NAD(P)-bd_dom_sf"/>
</dbReference>
<dbReference type="PATRIC" id="fig|86105.3.peg.920"/>
<dbReference type="STRING" id="86105.NF27_DT01200"/>
<dbReference type="NCBIfam" id="TIGR03026">
    <property type="entry name" value="NDP-sugDHase"/>
    <property type="match status" value="1"/>
</dbReference>
<dbReference type="GO" id="GO:0003979">
    <property type="term" value="F:UDP-glucose 6-dehydrogenase activity"/>
    <property type="evidence" value="ECO:0007669"/>
    <property type="project" value="UniProtKB-EC"/>
</dbReference>
<accession>A0A0C1MZ82</accession>
<feature type="active site" description="Nucleophile" evidence="9">
    <location>
        <position position="264"/>
    </location>
</feature>
<reference evidence="13 14" key="1">
    <citation type="submission" date="2014-11" db="EMBL/GenBank/DDBJ databases">
        <title>A Rickettsiales Symbiont of Amoebae With Ancient Features.</title>
        <authorList>
            <person name="Schulz F."/>
            <person name="Martijn J."/>
            <person name="Wascher F."/>
            <person name="Kostanjsek R."/>
            <person name="Ettema T.J."/>
            <person name="Horn M."/>
        </authorList>
    </citation>
    <scope>NUCLEOTIDE SEQUENCE [LARGE SCALE GENOMIC DNA]</scope>
    <source>
        <strain evidence="13 14">UWC36</strain>
    </source>
</reference>
<evidence type="ECO:0000256" key="5">
    <source>
        <dbReference type="ARBA" id="ARBA00023002"/>
    </source>
</evidence>
<protein>
    <recommendedName>
        <fullName evidence="4 8">UDP-glucose 6-dehydrogenase</fullName>
        <ecNumber evidence="3 8">1.1.1.22</ecNumber>
    </recommendedName>
</protein>
<dbReference type="Proteomes" id="UP000031258">
    <property type="component" value="Unassembled WGS sequence"/>
</dbReference>
<dbReference type="Pfam" id="PF03721">
    <property type="entry name" value="UDPG_MGDP_dh_N"/>
    <property type="match status" value="1"/>
</dbReference>
<organism evidence="13 14">
    <name type="scientific">Candidatus Jidaibacter acanthamoebae</name>
    <dbReference type="NCBI Taxonomy" id="86105"/>
    <lineage>
        <taxon>Bacteria</taxon>
        <taxon>Pseudomonadati</taxon>
        <taxon>Pseudomonadota</taxon>
        <taxon>Alphaproteobacteria</taxon>
        <taxon>Rickettsiales</taxon>
        <taxon>Candidatus Midichloriaceae</taxon>
        <taxon>Candidatus Jidaibacter</taxon>
    </lineage>
</organism>
<evidence type="ECO:0000256" key="4">
    <source>
        <dbReference type="ARBA" id="ARBA00015132"/>
    </source>
</evidence>
<dbReference type="InterPro" id="IPR014027">
    <property type="entry name" value="UDP-Glc/GDP-Man_DH_C"/>
</dbReference>
<evidence type="ECO:0000256" key="6">
    <source>
        <dbReference type="ARBA" id="ARBA00023027"/>
    </source>
</evidence>
<feature type="binding site" evidence="11">
    <location>
        <position position="332"/>
    </location>
    <ligand>
        <name>NAD(+)</name>
        <dbReference type="ChEBI" id="CHEBI:57540"/>
    </ligand>
</feature>
<dbReference type="InterPro" id="IPR008927">
    <property type="entry name" value="6-PGluconate_DH-like_C_sf"/>
</dbReference>
<evidence type="ECO:0000256" key="9">
    <source>
        <dbReference type="PIRSR" id="PIRSR500134-1"/>
    </source>
</evidence>
<gene>
    <name evidence="13" type="primary">rkpK_2</name>
    <name evidence="13" type="ORF">NF27_DT01200</name>
</gene>
<dbReference type="Gene3D" id="1.20.5.100">
    <property type="entry name" value="Cytochrome c1, transmembrane anchor, C-terminal"/>
    <property type="match status" value="1"/>
</dbReference>
<dbReference type="UniPathway" id="UPA00038">
    <property type="reaction ID" value="UER00491"/>
</dbReference>
<dbReference type="GO" id="GO:0051287">
    <property type="term" value="F:NAD binding"/>
    <property type="evidence" value="ECO:0007669"/>
    <property type="project" value="InterPro"/>
</dbReference>
<dbReference type="SUPFAM" id="SSF48179">
    <property type="entry name" value="6-phosphogluconate dehydrogenase C-terminal domain-like"/>
    <property type="match status" value="1"/>
</dbReference>
<evidence type="ECO:0000256" key="3">
    <source>
        <dbReference type="ARBA" id="ARBA00012954"/>
    </source>
</evidence>
<dbReference type="PIRSF" id="PIRSF500134">
    <property type="entry name" value="UDPglc_DH_bac"/>
    <property type="match status" value="1"/>
</dbReference>
<dbReference type="InterPro" id="IPR001732">
    <property type="entry name" value="UDP-Glc/GDP-Man_DH_N"/>
</dbReference>
<comment type="pathway">
    <text evidence="1">Nucleotide-sugar biosynthesis; UDP-alpha-D-glucuronate biosynthesis; UDP-alpha-D-glucuronate from UDP-alpha-D-glucose: step 1/1.</text>
</comment>
<evidence type="ECO:0000313" key="13">
    <source>
        <dbReference type="EMBL" id="KIE05346.1"/>
    </source>
</evidence>
<dbReference type="PANTHER" id="PTHR43750:SF3">
    <property type="entry name" value="UDP-GLUCOSE 6-DEHYDROGENASE TUAD"/>
    <property type="match status" value="1"/>
</dbReference>
<dbReference type="AlphaFoldDB" id="A0A0C1MZ82"/>
<sequence>MFYMKVTVIGTGYVGLVAGTCFANFGIEVNCIDNDVTKINALKEGVIPIYEPGLEELVIKNNKNGHLHFSTDKSLLDKADILVIAVGTPAAKDGNANMTYLDSVLEDIAKYVSHNKYIIIKSTVPVGTANRVKKTLEEKRRDLKFSIISNPEFLREGSAVNDFFYPDRIVIGTMDEESKEIARKLYAPVITNDTHIEFTDNSTAEIIKYAANAFLAMKVAFINEISDIAEQFGGNIEDIANGIGSDKRIGKHFLKPGPGYGGSCFPKDTLALAKTANDASIPSLIINAVIDSNDRRKRKMASKVISALNGDINGKTIAILGLTFKAETDDMRDSASIDIINVLKNKGAIIKAYDPKGMEEAKKIFGDRIEYCNDLFTAANNAEALCIITEWAEFKTLDLHRLQKCMQQPIIIDLRNIYSREEMSSSGFTYISLGRAKVN</sequence>
<dbReference type="EC" id="1.1.1.22" evidence="3 8"/>
<evidence type="ECO:0000256" key="2">
    <source>
        <dbReference type="ARBA" id="ARBA00006601"/>
    </source>
</evidence>
<dbReference type="PANTHER" id="PTHR43750">
    <property type="entry name" value="UDP-GLUCOSE 6-DEHYDROGENASE TUAD"/>
    <property type="match status" value="1"/>
</dbReference>
<feature type="binding site" evidence="10">
    <location>
        <position position="325"/>
    </location>
    <ligand>
        <name>substrate</name>
    </ligand>
</feature>
<dbReference type="InterPro" id="IPR017476">
    <property type="entry name" value="UDP-Glc/GDP-Man"/>
</dbReference>
<evidence type="ECO:0000256" key="11">
    <source>
        <dbReference type="PIRSR" id="PIRSR500134-3"/>
    </source>
</evidence>
<evidence type="ECO:0000256" key="7">
    <source>
        <dbReference type="ARBA" id="ARBA00047473"/>
    </source>
</evidence>
<dbReference type="SMART" id="SM00984">
    <property type="entry name" value="UDPG_MGDP_dh_C"/>
    <property type="match status" value="1"/>
</dbReference>
<dbReference type="GO" id="GO:0006065">
    <property type="term" value="P:UDP-glucuronate biosynthetic process"/>
    <property type="evidence" value="ECO:0007669"/>
    <property type="project" value="UniProtKB-UniPathway"/>
</dbReference>
<keyword evidence="6 8" id="KW-0520">NAD</keyword>
<feature type="binding site" evidence="10">
    <location>
        <begin position="253"/>
        <end position="257"/>
    </location>
    <ligand>
        <name>substrate</name>
    </ligand>
</feature>
<feature type="binding site" evidence="11">
    <location>
        <position position="156"/>
    </location>
    <ligand>
        <name>NAD(+)</name>
        <dbReference type="ChEBI" id="CHEBI:57540"/>
    </ligand>
</feature>
<comment type="catalytic activity">
    <reaction evidence="7 8">
        <text>UDP-alpha-D-glucose + 2 NAD(+) + H2O = UDP-alpha-D-glucuronate + 2 NADH + 3 H(+)</text>
        <dbReference type="Rhea" id="RHEA:23596"/>
        <dbReference type="ChEBI" id="CHEBI:15377"/>
        <dbReference type="ChEBI" id="CHEBI:15378"/>
        <dbReference type="ChEBI" id="CHEBI:57540"/>
        <dbReference type="ChEBI" id="CHEBI:57945"/>
        <dbReference type="ChEBI" id="CHEBI:58052"/>
        <dbReference type="ChEBI" id="CHEBI:58885"/>
        <dbReference type="EC" id="1.1.1.22"/>
    </reaction>
</comment>
<name>A0A0C1MZ82_9RICK</name>
<dbReference type="Pfam" id="PF00984">
    <property type="entry name" value="UDPG_MGDP_dh"/>
    <property type="match status" value="1"/>
</dbReference>
<feature type="binding site" evidence="11">
    <location>
        <position position="267"/>
    </location>
    <ligand>
        <name>NAD(+)</name>
        <dbReference type="ChEBI" id="CHEBI:57540"/>
    </ligand>
</feature>
<evidence type="ECO:0000259" key="12">
    <source>
        <dbReference type="SMART" id="SM00984"/>
    </source>
</evidence>
<feature type="binding site" evidence="11">
    <location>
        <position position="33"/>
    </location>
    <ligand>
        <name>NAD(+)</name>
        <dbReference type="ChEBI" id="CHEBI:57540"/>
    </ligand>
</feature>
<comment type="caution">
    <text evidence="13">The sequence shown here is derived from an EMBL/GenBank/DDBJ whole genome shotgun (WGS) entry which is preliminary data.</text>
</comment>
<feature type="domain" description="UDP-glucose/GDP-mannose dehydrogenase C-terminal" evidence="12">
    <location>
        <begin position="318"/>
        <end position="420"/>
    </location>
</feature>
<feature type="binding site" evidence="10">
    <location>
        <begin position="153"/>
        <end position="156"/>
    </location>
    <ligand>
        <name>substrate</name>
    </ligand>
</feature>
<feature type="binding site" evidence="10">
    <location>
        <position position="261"/>
    </location>
    <ligand>
        <name>substrate</name>
    </ligand>
</feature>
<keyword evidence="14" id="KW-1185">Reference proteome</keyword>
<dbReference type="SUPFAM" id="SSF52413">
    <property type="entry name" value="UDP-glucose/GDP-mannose dehydrogenase C-terminal domain"/>
    <property type="match status" value="1"/>
</dbReference>
<evidence type="ECO:0000256" key="10">
    <source>
        <dbReference type="PIRSR" id="PIRSR500134-2"/>
    </source>
</evidence>
<dbReference type="InterPro" id="IPR036220">
    <property type="entry name" value="UDP-Glc/GDP-Man_DH_C_sf"/>
</dbReference>
<feature type="binding site" evidence="11">
    <location>
        <position position="123"/>
    </location>
    <ligand>
        <name>NAD(+)</name>
        <dbReference type="ChEBI" id="CHEBI:57540"/>
    </ligand>
</feature>
<proteinExistence type="inferred from homology"/>
<comment type="similarity">
    <text evidence="2 8">Belongs to the UDP-glucose/GDP-mannose dehydrogenase family.</text>
</comment>
<dbReference type="Gene3D" id="3.40.50.720">
    <property type="entry name" value="NAD(P)-binding Rossmann-like Domain"/>
    <property type="match status" value="2"/>
</dbReference>
<dbReference type="GO" id="GO:0000271">
    <property type="term" value="P:polysaccharide biosynthetic process"/>
    <property type="evidence" value="ECO:0007669"/>
    <property type="project" value="InterPro"/>
</dbReference>
<dbReference type="Pfam" id="PF03720">
    <property type="entry name" value="UDPG_MGDP_dh_C"/>
    <property type="match status" value="1"/>
</dbReference>
<keyword evidence="5 8" id="KW-0560">Oxidoreductase</keyword>
<evidence type="ECO:0000256" key="8">
    <source>
        <dbReference type="PIRNR" id="PIRNR000124"/>
    </source>
</evidence>
<dbReference type="PIRSF" id="PIRSF000124">
    <property type="entry name" value="UDPglc_GDPman_dh"/>
    <property type="match status" value="1"/>
</dbReference>
<evidence type="ECO:0000313" key="14">
    <source>
        <dbReference type="Proteomes" id="UP000031258"/>
    </source>
</evidence>
<feature type="binding site" evidence="11">
    <location>
        <position position="38"/>
    </location>
    <ligand>
        <name>NAD(+)</name>
        <dbReference type="ChEBI" id="CHEBI:57540"/>
    </ligand>
</feature>
<dbReference type="InterPro" id="IPR028357">
    <property type="entry name" value="UDPglc_DH_bac"/>
</dbReference>
<dbReference type="SUPFAM" id="SSF51735">
    <property type="entry name" value="NAD(P)-binding Rossmann-fold domains"/>
    <property type="match status" value="1"/>
</dbReference>
<evidence type="ECO:0000256" key="1">
    <source>
        <dbReference type="ARBA" id="ARBA00004701"/>
    </source>
</evidence>
<feature type="binding site" evidence="11">
    <location>
        <position position="88"/>
    </location>
    <ligand>
        <name>NAD(+)</name>
        <dbReference type="ChEBI" id="CHEBI:57540"/>
    </ligand>
</feature>
<feature type="binding site" evidence="10">
    <location>
        <position position="208"/>
    </location>
    <ligand>
        <name>substrate</name>
    </ligand>
</feature>